<name>A0ABQ7USF4_SOLTU</name>
<evidence type="ECO:0008006" key="5">
    <source>
        <dbReference type="Google" id="ProtNLM"/>
    </source>
</evidence>
<evidence type="ECO:0000313" key="3">
    <source>
        <dbReference type="EMBL" id="KAH0754787.1"/>
    </source>
</evidence>
<accession>A0ABQ7USF4</accession>
<organism evidence="3 4">
    <name type="scientific">Solanum tuberosum</name>
    <name type="common">Potato</name>
    <dbReference type="NCBI Taxonomy" id="4113"/>
    <lineage>
        <taxon>Eukaryota</taxon>
        <taxon>Viridiplantae</taxon>
        <taxon>Streptophyta</taxon>
        <taxon>Embryophyta</taxon>
        <taxon>Tracheophyta</taxon>
        <taxon>Spermatophyta</taxon>
        <taxon>Magnoliopsida</taxon>
        <taxon>eudicotyledons</taxon>
        <taxon>Gunneridae</taxon>
        <taxon>Pentapetalae</taxon>
        <taxon>asterids</taxon>
        <taxon>lamiids</taxon>
        <taxon>Solanales</taxon>
        <taxon>Solanaceae</taxon>
        <taxon>Solanoideae</taxon>
        <taxon>Solaneae</taxon>
        <taxon>Solanum</taxon>
    </lineage>
</organism>
<keyword evidence="1" id="KW-0175">Coiled coil</keyword>
<gene>
    <name evidence="3" type="ORF">KY290_025057</name>
</gene>
<dbReference type="EMBL" id="JAIVGD010000018">
    <property type="protein sequence ID" value="KAH0754787.1"/>
    <property type="molecule type" value="Genomic_DNA"/>
</dbReference>
<keyword evidence="4" id="KW-1185">Reference proteome</keyword>
<feature type="coiled-coil region" evidence="1">
    <location>
        <begin position="5"/>
        <end position="35"/>
    </location>
</feature>
<dbReference type="Proteomes" id="UP000826656">
    <property type="component" value="Unassembled WGS sequence"/>
</dbReference>
<evidence type="ECO:0000256" key="1">
    <source>
        <dbReference type="SAM" id="Coils"/>
    </source>
</evidence>
<sequence>MVTREKFTMQRIKKLEELLQKVRKENRVKEMTNEMYEVFNRKNVLADMNPSDLNNLRCVIKKNLKKVHDLMIKEDDGERSTSNVPQLIVEPMAPSRNNSEEPRDPSPPLFSQIFPPMVPQLFSSMPHHIAVGRPHGLTPPMPSTIMDSLIRSPMMDSLMPSPMIDSPMPSLIMAPPMYSLVSPTMTHQIEPTMDIPPIGVSMSMYNNQNSSVDLPDSPTISGFLN</sequence>
<comment type="caution">
    <text evidence="3">The sequence shown here is derived from an EMBL/GenBank/DDBJ whole genome shotgun (WGS) entry which is preliminary data.</text>
</comment>
<reference evidence="3 4" key="1">
    <citation type="journal article" date="2021" name="bioRxiv">
        <title>Chromosome-scale and haplotype-resolved genome assembly of a tetraploid potato cultivar.</title>
        <authorList>
            <person name="Sun H."/>
            <person name="Jiao W.-B."/>
            <person name="Krause K."/>
            <person name="Campoy J.A."/>
            <person name="Goel M."/>
            <person name="Folz-Donahue K."/>
            <person name="Kukat C."/>
            <person name="Huettel B."/>
            <person name="Schneeberger K."/>
        </authorList>
    </citation>
    <scope>NUCLEOTIDE SEQUENCE [LARGE SCALE GENOMIC DNA]</scope>
    <source>
        <strain evidence="3">SolTubOtavaFocal</strain>
        <tissue evidence="3">Leaves</tissue>
    </source>
</reference>
<protein>
    <recommendedName>
        <fullName evidence="5">Mads box protein</fullName>
    </recommendedName>
</protein>
<evidence type="ECO:0000313" key="4">
    <source>
        <dbReference type="Proteomes" id="UP000826656"/>
    </source>
</evidence>
<proteinExistence type="predicted"/>
<feature type="region of interest" description="Disordered" evidence="2">
    <location>
        <begin position="75"/>
        <end position="108"/>
    </location>
</feature>
<evidence type="ECO:0000256" key="2">
    <source>
        <dbReference type="SAM" id="MobiDB-lite"/>
    </source>
</evidence>